<keyword evidence="3" id="KW-1185">Reference proteome</keyword>
<dbReference type="EMBL" id="MDHN01000008">
    <property type="protein sequence ID" value="OFC72149.1"/>
    <property type="molecule type" value="Genomic_DNA"/>
</dbReference>
<comment type="caution">
    <text evidence="2">The sequence shown here is derived from an EMBL/GenBank/DDBJ whole genome shotgun (WGS) entry which is preliminary data.</text>
</comment>
<sequence length="202" mass="22119">MKKLILATGMLLLSAFSANAALIAHSVEADITETNQRFSFDFTDLSQFEDGKDAYLTFIFKGDYGRLNAKSATLSIEYVHGSARVGTSGEQLNMIDGFEYIDYFDTASLGLTGSENIVASYKLSADVMARLKSRDFLRAKVANAYKVVGSDITPLSEDEREFVRVVMSSEPTASVALSESSSLFILALGLCAFASRNVWRKK</sequence>
<organism evidence="2 3">
    <name type="scientific">Alteromonas confluentis</name>
    <dbReference type="NCBI Taxonomy" id="1656094"/>
    <lineage>
        <taxon>Bacteria</taxon>
        <taxon>Pseudomonadati</taxon>
        <taxon>Pseudomonadota</taxon>
        <taxon>Gammaproteobacteria</taxon>
        <taxon>Alteromonadales</taxon>
        <taxon>Alteromonadaceae</taxon>
        <taxon>Alteromonas/Salinimonas group</taxon>
        <taxon>Alteromonas</taxon>
    </lineage>
</organism>
<proteinExistence type="predicted"/>
<feature type="signal peptide" evidence="1">
    <location>
        <begin position="1"/>
        <end position="20"/>
    </location>
</feature>
<dbReference type="STRING" id="1656094.BFC18_05470"/>
<evidence type="ECO:0000313" key="2">
    <source>
        <dbReference type="EMBL" id="OFC72149.1"/>
    </source>
</evidence>
<evidence type="ECO:0000313" key="3">
    <source>
        <dbReference type="Proteomes" id="UP000175691"/>
    </source>
</evidence>
<gene>
    <name evidence="2" type="ORF">BFC18_05470</name>
</gene>
<dbReference type="Proteomes" id="UP000175691">
    <property type="component" value="Unassembled WGS sequence"/>
</dbReference>
<reference evidence="2 3" key="1">
    <citation type="submission" date="2016-08" db="EMBL/GenBank/DDBJ databases">
        <authorList>
            <person name="Seilhamer J.J."/>
        </authorList>
    </citation>
    <scope>NUCLEOTIDE SEQUENCE [LARGE SCALE GENOMIC DNA]</scope>
    <source>
        <strain evidence="2 3">KCTC 42603</strain>
    </source>
</reference>
<name>A0A1E7ZF68_9ALTE</name>
<accession>A0A1E7ZF68</accession>
<protein>
    <recommendedName>
        <fullName evidence="4">PEP-CTERM protein-sorting domain-containing protein</fullName>
    </recommendedName>
</protein>
<keyword evidence="1" id="KW-0732">Signal</keyword>
<dbReference type="AlphaFoldDB" id="A0A1E7ZF68"/>
<evidence type="ECO:0008006" key="4">
    <source>
        <dbReference type="Google" id="ProtNLM"/>
    </source>
</evidence>
<feature type="chain" id="PRO_5009209801" description="PEP-CTERM protein-sorting domain-containing protein" evidence="1">
    <location>
        <begin position="21"/>
        <end position="202"/>
    </location>
</feature>
<dbReference type="RefSeq" id="WP_070123931.1">
    <property type="nucleotide sequence ID" value="NZ_MDHN01000008.1"/>
</dbReference>
<evidence type="ECO:0000256" key="1">
    <source>
        <dbReference type="SAM" id="SignalP"/>
    </source>
</evidence>